<protein>
    <recommendedName>
        <fullName evidence="5">Lipoprotein</fullName>
    </recommendedName>
</protein>
<reference evidence="4" key="1">
    <citation type="journal article" date="2019" name="Int. J. Syst. Evol. Microbiol.">
        <title>The Global Catalogue of Microorganisms (GCM) 10K type strain sequencing project: providing services to taxonomists for standard genome sequencing and annotation.</title>
        <authorList>
            <consortium name="The Broad Institute Genomics Platform"/>
            <consortium name="The Broad Institute Genome Sequencing Center for Infectious Disease"/>
            <person name="Wu L."/>
            <person name="Ma J."/>
        </authorList>
    </citation>
    <scope>NUCLEOTIDE SEQUENCE [LARGE SCALE GENOMIC DNA]</scope>
    <source>
        <strain evidence="4">CCM 8937</strain>
    </source>
</reference>
<dbReference type="EMBL" id="JBHTOH010000085">
    <property type="protein sequence ID" value="MFD1411699.1"/>
    <property type="molecule type" value="Genomic_DNA"/>
</dbReference>
<accession>A0ABW4BN80</accession>
<gene>
    <name evidence="3" type="ORF">ACFQ4R_08895</name>
</gene>
<keyword evidence="2" id="KW-0732">Signal</keyword>
<feature type="region of interest" description="Disordered" evidence="1">
    <location>
        <begin position="26"/>
        <end position="47"/>
    </location>
</feature>
<evidence type="ECO:0008006" key="5">
    <source>
        <dbReference type="Google" id="ProtNLM"/>
    </source>
</evidence>
<evidence type="ECO:0000313" key="3">
    <source>
        <dbReference type="EMBL" id="MFD1411699.1"/>
    </source>
</evidence>
<name>A0ABW4BN80_9LACO</name>
<evidence type="ECO:0000313" key="4">
    <source>
        <dbReference type="Proteomes" id="UP001597191"/>
    </source>
</evidence>
<keyword evidence="4" id="KW-1185">Reference proteome</keyword>
<dbReference type="InterPro" id="IPR011045">
    <property type="entry name" value="N2O_reductase_N"/>
</dbReference>
<feature type="chain" id="PRO_5045536608" description="Lipoprotein" evidence="2">
    <location>
        <begin position="26"/>
        <end position="265"/>
    </location>
</feature>
<comment type="caution">
    <text evidence="3">The sequence shown here is derived from an EMBL/GenBank/DDBJ whole genome shotgun (WGS) entry which is preliminary data.</text>
</comment>
<dbReference type="SUPFAM" id="SSF50974">
    <property type="entry name" value="Nitrous oxide reductase, N-terminal domain"/>
    <property type="match status" value="1"/>
</dbReference>
<evidence type="ECO:0000256" key="1">
    <source>
        <dbReference type="SAM" id="MobiDB-lite"/>
    </source>
</evidence>
<organism evidence="3 4">
    <name type="scientific">Lapidilactobacillus gannanensis</name>
    <dbReference type="NCBI Taxonomy" id="2486002"/>
    <lineage>
        <taxon>Bacteria</taxon>
        <taxon>Bacillati</taxon>
        <taxon>Bacillota</taxon>
        <taxon>Bacilli</taxon>
        <taxon>Lactobacillales</taxon>
        <taxon>Lactobacillaceae</taxon>
        <taxon>Lapidilactobacillus</taxon>
    </lineage>
</organism>
<dbReference type="PROSITE" id="PS51257">
    <property type="entry name" value="PROKAR_LIPOPROTEIN"/>
    <property type="match status" value="1"/>
</dbReference>
<dbReference type="Proteomes" id="UP001597191">
    <property type="component" value="Unassembled WGS sequence"/>
</dbReference>
<sequence>MKQFRKFLLLLLPLIFLLTACQSQTTTKNSGRTSSSSKQTSTSSKTTSNKKVKLTTVPLIGTWTTSAGVKFTFNPDGKWIYETSNGAKTDGTFQIAGATGRDVLVKLHGLDQDIGGIGNYLGVRFDTTKKKLMIVGFGRFTLTGEASQLTTDLLLPKAFSGTPNTFREELVGTWMNTDESATDALTTNYNPDGTYERYSSVSKQVETGKFMVISNHSDNKKLEIKYTPATGKAYTTSFTRDNGISQLTTSSKGIVTTYVKNQIPE</sequence>
<feature type="signal peptide" evidence="2">
    <location>
        <begin position="1"/>
        <end position="25"/>
    </location>
</feature>
<proteinExistence type="predicted"/>
<evidence type="ECO:0000256" key="2">
    <source>
        <dbReference type="SAM" id="SignalP"/>
    </source>
</evidence>
<dbReference type="RefSeq" id="WP_125650309.1">
    <property type="nucleotide sequence ID" value="NZ_JBHTOH010000085.1"/>
</dbReference>